<protein>
    <recommendedName>
        <fullName evidence="3">60S ribosomal protein L28</fullName>
    </recommendedName>
</protein>
<dbReference type="Proteomes" id="UP000053327">
    <property type="component" value="Unassembled WGS sequence"/>
</dbReference>
<proteinExistence type="predicted"/>
<reference evidence="1 2" key="1">
    <citation type="submission" date="2011-08" db="EMBL/GenBank/DDBJ databases">
        <title>The Genome Sequence of Plasmodium vivax Brazil I.</title>
        <authorList>
            <consortium name="The Broad Institute Genome Sequencing Platform"/>
            <consortium name="The Broad Institute Genome Sequencing Center for Infectious Disease"/>
            <person name="Neafsey D."/>
            <person name="Carlton J."/>
            <person name="Barnwell J."/>
            <person name="Collins W."/>
            <person name="Escalante A."/>
            <person name="Mullikin J."/>
            <person name="Saul A."/>
            <person name="Guigo R."/>
            <person name="Camara F."/>
            <person name="Young S.K."/>
            <person name="Zeng Q."/>
            <person name="Gargeya S."/>
            <person name="Fitzgerald M."/>
            <person name="Haas B."/>
            <person name="Abouelleil A."/>
            <person name="Alvarado L."/>
            <person name="Arachchi H.M."/>
            <person name="Berlin A."/>
            <person name="Brown A."/>
            <person name="Chapman S.B."/>
            <person name="Chen Z."/>
            <person name="Dunbar C."/>
            <person name="Freedman E."/>
            <person name="Gearin G."/>
            <person name="Gellesch M."/>
            <person name="Goldberg J."/>
            <person name="Griggs A."/>
            <person name="Gujja S."/>
            <person name="Heiman D."/>
            <person name="Howarth C."/>
            <person name="Larson L."/>
            <person name="Lui A."/>
            <person name="MacDonald P.J.P."/>
            <person name="Montmayeur A."/>
            <person name="Murphy C."/>
            <person name="Neiman D."/>
            <person name="Pearson M."/>
            <person name="Priest M."/>
            <person name="Roberts A."/>
            <person name="Saif S."/>
            <person name="Shea T."/>
            <person name="Shenoy N."/>
            <person name="Sisk P."/>
            <person name="Stolte C."/>
            <person name="Sykes S."/>
            <person name="Wortman J."/>
            <person name="Nusbaum C."/>
            <person name="Birren B."/>
        </authorList>
    </citation>
    <scope>NUCLEOTIDE SEQUENCE [LARGE SCALE GENOMIC DNA]</scope>
    <source>
        <strain evidence="1 2">Brazil I</strain>
    </source>
</reference>
<evidence type="ECO:0008006" key="3">
    <source>
        <dbReference type="Google" id="ProtNLM"/>
    </source>
</evidence>
<gene>
    <name evidence="1" type="ORF">PVBG_06384</name>
</gene>
<organism evidence="1 2">
    <name type="scientific">Plasmodium vivax (strain Brazil I)</name>
    <dbReference type="NCBI Taxonomy" id="1033975"/>
    <lineage>
        <taxon>Eukaryota</taxon>
        <taxon>Sar</taxon>
        <taxon>Alveolata</taxon>
        <taxon>Apicomplexa</taxon>
        <taxon>Aconoidasida</taxon>
        <taxon>Haemosporida</taxon>
        <taxon>Plasmodiidae</taxon>
        <taxon>Plasmodium</taxon>
        <taxon>Plasmodium (Plasmodium)</taxon>
    </lineage>
</organism>
<feature type="non-terminal residue" evidence="1">
    <location>
        <position position="1"/>
    </location>
</feature>
<dbReference type="Gene3D" id="3.30.390.110">
    <property type="match status" value="1"/>
</dbReference>
<evidence type="ECO:0000313" key="2">
    <source>
        <dbReference type="Proteomes" id="UP000053327"/>
    </source>
</evidence>
<dbReference type="OrthoDB" id="338850at2759"/>
<dbReference type="EMBL" id="KQ234821">
    <property type="protein sequence ID" value="KMZ86485.1"/>
    <property type="molecule type" value="Genomic_DNA"/>
</dbReference>
<evidence type="ECO:0000313" key="1">
    <source>
        <dbReference type="EMBL" id="KMZ86485.1"/>
    </source>
</evidence>
<dbReference type="AlphaFoldDB" id="A0A0J9STT1"/>
<accession>A0A0J9STT1</accession>
<name>A0A0J9STT1_PLAV1</name>
<sequence length="80" mass="9062">GLVKQNGVNLRLQKGKVVLCVKSTDENTTTNKVYKTKNKGTAMKLIDEHAHLVSGKNKKQLIKKYKRMSKLYNCNNKGNK</sequence>